<dbReference type="AlphaFoldDB" id="A0A1M5W726"/>
<comment type="similarity">
    <text evidence="1 2">Belongs to the flagella basal body rod proteins family.</text>
</comment>
<keyword evidence="6" id="KW-0969">Cilium</keyword>
<keyword evidence="6" id="KW-0282">Flagellum</keyword>
<evidence type="ECO:0000313" key="6">
    <source>
        <dbReference type="EMBL" id="SHH83287.1"/>
    </source>
</evidence>
<dbReference type="InterPro" id="IPR010930">
    <property type="entry name" value="Flg_bb/hook_C_dom"/>
</dbReference>
<keyword evidence="7" id="KW-1185">Reference proteome</keyword>
<dbReference type="Proteomes" id="UP000183995">
    <property type="component" value="Unassembled WGS sequence"/>
</dbReference>
<dbReference type="SUPFAM" id="SSF117143">
    <property type="entry name" value="Flagellar hook protein flgE"/>
    <property type="match status" value="1"/>
</dbReference>
<feature type="domain" description="Flagellar hook protein FlgE/F/G-like D1" evidence="5">
    <location>
        <begin position="96"/>
        <end position="158"/>
    </location>
</feature>
<dbReference type="Pfam" id="PF06429">
    <property type="entry name" value="Flg_bbr_C"/>
    <property type="match status" value="1"/>
</dbReference>
<feature type="domain" description="Flagellar basal-body/hook protein C-terminal" evidence="4">
    <location>
        <begin position="203"/>
        <end position="247"/>
    </location>
</feature>
<dbReference type="InterPro" id="IPR012836">
    <property type="entry name" value="FlgF"/>
</dbReference>
<evidence type="ECO:0000259" key="5">
    <source>
        <dbReference type="Pfam" id="PF22692"/>
    </source>
</evidence>
<protein>
    <submittedName>
        <fullName evidence="6">Flagellar basal-body rod protein FlgG</fullName>
    </submittedName>
</protein>
<sequence length="253" mass="27123">MVRGLYTAATGMTVQRNRMDVLTNNIVNAETPGYKSDSLLTSTFDEVMLQRINDPNISIVGAPTVGGYDFGTHIDELYTNFGGGTLEQTDKYTDLALMGDGFFTVETAAGVRYTRSGNFTVDTQGYLVTQDGNYVLGQNGRIYVGSDKFTVSDSGAITGATAAPDTLNIVTFADQGVLRKEGNNLYTIYGGAAPVAATGTTVRQGTLEGSNVDMSNEMVDMISVYRKYEASQKIVNMTDKTLELTVNLGRIGG</sequence>
<dbReference type="PANTHER" id="PTHR30435:SF19">
    <property type="entry name" value="FLAGELLAR BASAL-BODY ROD PROTEIN FLGG"/>
    <property type="match status" value="1"/>
</dbReference>
<dbReference type="Pfam" id="PF00460">
    <property type="entry name" value="Flg_bb_rod"/>
    <property type="match status" value="1"/>
</dbReference>
<dbReference type="STRING" id="1123282.SAMN02745823_01100"/>
<evidence type="ECO:0000256" key="1">
    <source>
        <dbReference type="ARBA" id="ARBA00009677"/>
    </source>
</evidence>
<dbReference type="RefSeq" id="WP_073076659.1">
    <property type="nucleotide sequence ID" value="NZ_FQXV01000003.1"/>
</dbReference>
<organism evidence="6 7">
    <name type="scientific">Sporobacter termitidis DSM 10068</name>
    <dbReference type="NCBI Taxonomy" id="1123282"/>
    <lineage>
        <taxon>Bacteria</taxon>
        <taxon>Bacillati</taxon>
        <taxon>Bacillota</taxon>
        <taxon>Clostridia</taxon>
        <taxon>Eubacteriales</taxon>
        <taxon>Oscillospiraceae</taxon>
        <taxon>Sporobacter</taxon>
    </lineage>
</organism>
<accession>A0A1M5W726</accession>
<dbReference type="GO" id="GO:0030694">
    <property type="term" value="C:bacterial-type flagellum basal body, rod"/>
    <property type="evidence" value="ECO:0007669"/>
    <property type="project" value="InterPro"/>
</dbReference>
<proteinExistence type="inferred from homology"/>
<dbReference type="GO" id="GO:0071978">
    <property type="term" value="P:bacterial-type flagellum-dependent swarming motility"/>
    <property type="evidence" value="ECO:0007669"/>
    <property type="project" value="TreeGrafter"/>
</dbReference>
<dbReference type="OrthoDB" id="9800375at2"/>
<feature type="domain" description="Flagellar basal body rod protein N-terminal" evidence="3">
    <location>
        <begin position="5"/>
        <end position="35"/>
    </location>
</feature>
<dbReference type="InterPro" id="IPR053967">
    <property type="entry name" value="LlgE_F_G-like_D1"/>
</dbReference>
<dbReference type="NCBIfam" id="TIGR03506">
    <property type="entry name" value="FlgEFG_subfam"/>
    <property type="match status" value="1"/>
</dbReference>
<name>A0A1M5W726_9FIRM</name>
<evidence type="ECO:0000313" key="7">
    <source>
        <dbReference type="Proteomes" id="UP000183995"/>
    </source>
</evidence>
<evidence type="ECO:0000259" key="3">
    <source>
        <dbReference type="Pfam" id="PF00460"/>
    </source>
</evidence>
<dbReference type="EMBL" id="FQXV01000003">
    <property type="protein sequence ID" value="SHH83287.1"/>
    <property type="molecule type" value="Genomic_DNA"/>
</dbReference>
<dbReference type="NCBIfam" id="TIGR02490">
    <property type="entry name" value="flgF"/>
    <property type="match status" value="1"/>
</dbReference>
<dbReference type="InterPro" id="IPR001444">
    <property type="entry name" value="Flag_bb_rod_N"/>
</dbReference>
<keyword evidence="6" id="KW-0966">Cell projection</keyword>
<dbReference type="InterPro" id="IPR037925">
    <property type="entry name" value="FlgE/F/G-like"/>
</dbReference>
<reference evidence="6 7" key="1">
    <citation type="submission" date="2016-11" db="EMBL/GenBank/DDBJ databases">
        <authorList>
            <person name="Jaros S."/>
            <person name="Januszkiewicz K."/>
            <person name="Wedrychowicz H."/>
        </authorList>
    </citation>
    <scope>NUCLEOTIDE SEQUENCE [LARGE SCALE GENOMIC DNA]</scope>
    <source>
        <strain evidence="6 7">DSM 10068</strain>
    </source>
</reference>
<keyword evidence="2" id="KW-0975">Bacterial flagellum</keyword>
<dbReference type="PANTHER" id="PTHR30435">
    <property type="entry name" value="FLAGELLAR PROTEIN"/>
    <property type="match status" value="1"/>
</dbReference>
<dbReference type="InterPro" id="IPR020013">
    <property type="entry name" value="Flagellar_FlgE/F/G"/>
</dbReference>
<gene>
    <name evidence="6" type="ORF">SAMN02745823_01100</name>
</gene>
<evidence type="ECO:0000259" key="4">
    <source>
        <dbReference type="Pfam" id="PF06429"/>
    </source>
</evidence>
<dbReference type="Pfam" id="PF22692">
    <property type="entry name" value="LlgE_F_G_D1"/>
    <property type="match status" value="1"/>
</dbReference>
<comment type="subcellular location">
    <subcellularLocation>
        <location evidence="2">Bacterial flagellum basal body</location>
    </subcellularLocation>
</comment>
<evidence type="ECO:0000256" key="2">
    <source>
        <dbReference type="RuleBase" id="RU362116"/>
    </source>
</evidence>